<gene>
    <name evidence="2" type="ORF">DZC30_17920</name>
</gene>
<dbReference type="AlphaFoldDB" id="A0A373FCJ6"/>
<dbReference type="Proteomes" id="UP000261948">
    <property type="component" value="Unassembled WGS sequence"/>
</dbReference>
<feature type="transmembrane region" description="Helical" evidence="1">
    <location>
        <begin position="149"/>
        <end position="168"/>
    </location>
</feature>
<proteinExistence type="predicted"/>
<feature type="transmembrane region" description="Helical" evidence="1">
    <location>
        <begin position="126"/>
        <end position="143"/>
    </location>
</feature>
<reference evidence="2 3" key="1">
    <citation type="submission" date="2018-08" db="EMBL/GenBank/DDBJ databases">
        <title>Comamonas testosteroni strain SWCO2.</title>
        <authorList>
            <person name="Jiang N."/>
            <person name="Zhang X.Z."/>
        </authorList>
    </citation>
    <scope>NUCLEOTIDE SEQUENCE [LARGE SCALE GENOMIC DNA]</scope>
    <source>
        <strain evidence="2 3">SWCO2</strain>
    </source>
</reference>
<protein>
    <recommendedName>
        <fullName evidence="4">Transmembrane protein</fullName>
    </recommendedName>
</protein>
<dbReference type="EMBL" id="QURR01000026">
    <property type="protein sequence ID" value="RGE41858.1"/>
    <property type="molecule type" value="Genomic_DNA"/>
</dbReference>
<comment type="caution">
    <text evidence="2">The sequence shown here is derived from an EMBL/GenBank/DDBJ whole genome shotgun (WGS) entry which is preliminary data.</text>
</comment>
<accession>A0A373FCJ6</accession>
<keyword evidence="1" id="KW-1133">Transmembrane helix</keyword>
<keyword evidence="3" id="KW-1185">Reference proteome</keyword>
<dbReference type="OrthoDB" id="877274at2"/>
<keyword evidence="1" id="KW-0812">Transmembrane</keyword>
<keyword evidence="1" id="KW-0472">Membrane</keyword>
<name>A0A373FCJ6_COMTE</name>
<evidence type="ECO:0008006" key="4">
    <source>
        <dbReference type="Google" id="ProtNLM"/>
    </source>
</evidence>
<sequence length="340" mass="38894">MQIPQYWAQARLRHSTGIRHGATVQRWGWSDISQDDAQAHAQQRAEQALDAVLKAPSWRHLGRDFERIEWTGEYGLDGATPIREEVLKRRGSTVMTRNSYGAHCLNTEQVAIADIDYPPEKRQPRFPLFSLIVILAALPWLLATPLVWSPAQIVIIVLVAAMGLRFQAGLKRWIQARQTQQIQPASTTAQAMNRVQQVQARHPDWGLRVYQTPKGLRIIVTHAPWGWQSPEVQTLFHELEVDPIYALLCSRQQCFRARVSGKPWRMEMNGPSTPERRWPVQPENLPARQQWNQAYDQKSGQFAACHFLEQMGNPVLCAEAQEFIQWHDSACNAYSDLPLA</sequence>
<organism evidence="2 3">
    <name type="scientific">Comamonas testosteroni</name>
    <name type="common">Pseudomonas testosteroni</name>
    <dbReference type="NCBI Taxonomy" id="285"/>
    <lineage>
        <taxon>Bacteria</taxon>
        <taxon>Pseudomonadati</taxon>
        <taxon>Pseudomonadota</taxon>
        <taxon>Betaproteobacteria</taxon>
        <taxon>Burkholderiales</taxon>
        <taxon>Comamonadaceae</taxon>
        <taxon>Comamonas</taxon>
    </lineage>
</organism>
<evidence type="ECO:0000256" key="1">
    <source>
        <dbReference type="SAM" id="Phobius"/>
    </source>
</evidence>
<evidence type="ECO:0000313" key="2">
    <source>
        <dbReference type="EMBL" id="RGE41858.1"/>
    </source>
</evidence>
<evidence type="ECO:0000313" key="3">
    <source>
        <dbReference type="Proteomes" id="UP000261948"/>
    </source>
</evidence>